<sequence>MKPNKLSDLTLEELTKQKKQMSGIVGATIAVLLIFLGAMIFLIYRKQNLTLLAILPSAGLALLPGVIRLNQLNAEIKARGGK</sequence>
<feature type="transmembrane region" description="Helical" evidence="1">
    <location>
        <begin position="50"/>
        <end position="69"/>
    </location>
</feature>
<dbReference type="Proteomes" id="UP000030111">
    <property type="component" value="Unassembled WGS sequence"/>
</dbReference>
<evidence type="ECO:0000313" key="3">
    <source>
        <dbReference type="Proteomes" id="UP000030111"/>
    </source>
</evidence>
<keyword evidence="1" id="KW-0812">Transmembrane</keyword>
<keyword evidence="1" id="KW-0472">Membrane</keyword>
<organism evidence="2 3">
    <name type="scientific">Flavobacterium subsaxonicum WB 4.1-42 = DSM 21790</name>
    <dbReference type="NCBI Taxonomy" id="1121898"/>
    <lineage>
        <taxon>Bacteria</taxon>
        <taxon>Pseudomonadati</taxon>
        <taxon>Bacteroidota</taxon>
        <taxon>Flavobacteriia</taxon>
        <taxon>Flavobacteriales</taxon>
        <taxon>Flavobacteriaceae</taxon>
        <taxon>Flavobacterium</taxon>
    </lineage>
</organism>
<dbReference type="RefSeq" id="WP_026990748.1">
    <property type="nucleotide sequence ID" value="NZ_AUGP01000018.1"/>
</dbReference>
<protein>
    <recommendedName>
        <fullName evidence="4">Redox-active disulfide protein 2</fullName>
    </recommendedName>
</protein>
<evidence type="ECO:0008006" key="4">
    <source>
        <dbReference type="Google" id="ProtNLM"/>
    </source>
</evidence>
<comment type="caution">
    <text evidence="2">The sequence shown here is derived from an EMBL/GenBank/DDBJ whole genome shotgun (WGS) entry which is preliminary data.</text>
</comment>
<proteinExistence type="predicted"/>
<keyword evidence="3" id="KW-1185">Reference proteome</keyword>
<dbReference type="AlphaFoldDB" id="A0A0A2MYC5"/>
<dbReference type="EMBL" id="JRLY01000005">
    <property type="protein sequence ID" value="KGO93205.1"/>
    <property type="molecule type" value="Genomic_DNA"/>
</dbReference>
<evidence type="ECO:0000256" key="1">
    <source>
        <dbReference type="SAM" id="Phobius"/>
    </source>
</evidence>
<gene>
    <name evidence="2" type="ORF">Q766_07815</name>
</gene>
<keyword evidence="1" id="KW-1133">Transmembrane helix</keyword>
<reference evidence="2 3" key="1">
    <citation type="submission" date="2013-09" db="EMBL/GenBank/DDBJ databases">
        <authorList>
            <person name="Zeng Z."/>
            <person name="Chen C."/>
        </authorList>
    </citation>
    <scope>NUCLEOTIDE SEQUENCE [LARGE SCALE GENOMIC DNA]</scope>
    <source>
        <strain evidence="2 3">WB 4.1-42</strain>
    </source>
</reference>
<accession>A0A0A2MYC5</accession>
<evidence type="ECO:0000313" key="2">
    <source>
        <dbReference type="EMBL" id="KGO93205.1"/>
    </source>
</evidence>
<feature type="transmembrane region" description="Helical" evidence="1">
    <location>
        <begin position="21"/>
        <end position="44"/>
    </location>
</feature>
<dbReference type="OrthoDB" id="771226at2"/>
<name>A0A0A2MYC5_9FLAO</name>